<sequence>MDQSNDVDFPRHVRNEVPQATLTGISTTTTRGTPSTSFAPVDVDLLIRKASTDKNLTYLVQKSIPLLWQNSNEWIQAFSNVTKANVHRTSPSLFESKEEVSSENFLRSVETLLDLQTQRQMSIKNYRPLRGQTPSDIPQISASTVVQSASALLNVFSAFTGNQDSSGHAKHGADEYTIQRNGLELRRGIRNTLLDAGNLVKESNLIDLRCVDPYGRLEITKKRSRFLRSVGGTMSTNEKANFPSLRQHSIGAIISTCTVD</sequence>
<name>A0A0R3T444_RODNA</name>
<proteinExistence type="predicted"/>
<accession>A0A0R3T444</accession>
<reference evidence="1 2" key="2">
    <citation type="submission" date="2018-11" db="EMBL/GenBank/DDBJ databases">
        <authorList>
            <consortium name="Pathogen Informatics"/>
        </authorList>
    </citation>
    <scope>NUCLEOTIDE SEQUENCE [LARGE SCALE GENOMIC DNA]</scope>
</reference>
<reference evidence="3" key="1">
    <citation type="submission" date="2017-02" db="UniProtKB">
        <authorList>
            <consortium name="WormBaseParasite"/>
        </authorList>
    </citation>
    <scope>IDENTIFICATION</scope>
</reference>
<evidence type="ECO:0000313" key="1">
    <source>
        <dbReference type="EMBL" id="VDN97680.1"/>
    </source>
</evidence>
<protein>
    <submittedName>
        <fullName evidence="1 3">Uncharacterized protein</fullName>
    </submittedName>
</protein>
<evidence type="ECO:0000313" key="2">
    <source>
        <dbReference type="Proteomes" id="UP000278807"/>
    </source>
</evidence>
<dbReference type="AlphaFoldDB" id="A0A0R3T444"/>
<dbReference type="EMBL" id="UZAE01000774">
    <property type="protein sequence ID" value="VDN97680.1"/>
    <property type="molecule type" value="Genomic_DNA"/>
</dbReference>
<evidence type="ECO:0000313" key="3">
    <source>
        <dbReference type="WBParaSite" id="HNAJ_0000182201-mRNA-1"/>
    </source>
</evidence>
<keyword evidence="2" id="KW-1185">Reference proteome</keyword>
<dbReference type="Proteomes" id="UP000278807">
    <property type="component" value="Unassembled WGS sequence"/>
</dbReference>
<organism evidence="3">
    <name type="scientific">Rodentolepis nana</name>
    <name type="common">Dwarf tapeworm</name>
    <name type="synonym">Hymenolepis nana</name>
    <dbReference type="NCBI Taxonomy" id="102285"/>
    <lineage>
        <taxon>Eukaryota</taxon>
        <taxon>Metazoa</taxon>
        <taxon>Spiralia</taxon>
        <taxon>Lophotrochozoa</taxon>
        <taxon>Platyhelminthes</taxon>
        <taxon>Cestoda</taxon>
        <taxon>Eucestoda</taxon>
        <taxon>Cyclophyllidea</taxon>
        <taxon>Hymenolepididae</taxon>
        <taxon>Rodentolepis</taxon>
    </lineage>
</organism>
<dbReference type="STRING" id="102285.A0A0R3T444"/>
<dbReference type="OrthoDB" id="8191206at2759"/>
<gene>
    <name evidence="1" type="ORF">HNAJ_LOCUS1821</name>
</gene>
<dbReference type="WBParaSite" id="HNAJ_0000182201-mRNA-1">
    <property type="protein sequence ID" value="HNAJ_0000182201-mRNA-1"/>
    <property type="gene ID" value="HNAJ_0000182201"/>
</dbReference>